<organism evidence="4 5">
    <name type="scientific">Galerina marginata (strain CBS 339.88)</name>
    <dbReference type="NCBI Taxonomy" id="685588"/>
    <lineage>
        <taxon>Eukaryota</taxon>
        <taxon>Fungi</taxon>
        <taxon>Dikarya</taxon>
        <taxon>Basidiomycota</taxon>
        <taxon>Agaricomycotina</taxon>
        <taxon>Agaricomycetes</taxon>
        <taxon>Agaricomycetidae</taxon>
        <taxon>Agaricales</taxon>
        <taxon>Agaricineae</taxon>
        <taxon>Strophariaceae</taxon>
        <taxon>Galerina</taxon>
    </lineage>
</organism>
<feature type="transmembrane region" description="Helical" evidence="2">
    <location>
        <begin position="156"/>
        <end position="178"/>
    </location>
</feature>
<keyword evidence="5" id="KW-1185">Reference proteome</keyword>
<feature type="transmembrane region" description="Helical" evidence="2">
    <location>
        <begin position="12"/>
        <end position="34"/>
    </location>
</feature>
<reference evidence="5" key="1">
    <citation type="journal article" date="2014" name="Proc. Natl. Acad. Sci. U.S.A.">
        <title>Extensive sampling of basidiomycete genomes demonstrates inadequacy of the white-rot/brown-rot paradigm for wood decay fungi.</title>
        <authorList>
            <person name="Riley R."/>
            <person name="Salamov A.A."/>
            <person name="Brown D.W."/>
            <person name="Nagy L.G."/>
            <person name="Floudas D."/>
            <person name="Held B.W."/>
            <person name="Levasseur A."/>
            <person name="Lombard V."/>
            <person name="Morin E."/>
            <person name="Otillar R."/>
            <person name="Lindquist E.A."/>
            <person name="Sun H."/>
            <person name="LaButti K.M."/>
            <person name="Schmutz J."/>
            <person name="Jabbour D."/>
            <person name="Luo H."/>
            <person name="Baker S.E."/>
            <person name="Pisabarro A.G."/>
            <person name="Walton J.D."/>
            <person name="Blanchette R.A."/>
            <person name="Henrissat B."/>
            <person name="Martin F."/>
            <person name="Cullen D."/>
            <person name="Hibbett D.S."/>
            <person name="Grigoriev I.V."/>
        </authorList>
    </citation>
    <scope>NUCLEOTIDE SEQUENCE [LARGE SCALE GENOMIC DNA]</scope>
    <source>
        <strain evidence="5">CBS 339.88</strain>
    </source>
</reference>
<keyword evidence="2" id="KW-1133">Transmembrane helix</keyword>
<accession>A0A067TH45</accession>
<evidence type="ECO:0000259" key="3">
    <source>
        <dbReference type="Pfam" id="PF20152"/>
    </source>
</evidence>
<dbReference type="PANTHER" id="PTHR40465">
    <property type="entry name" value="CHROMOSOME 1, WHOLE GENOME SHOTGUN SEQUENCE"/>
    <property type="match status" value="1"/>
</dbReference>
<proteinExistence type="predicted"/>
<name>A0A067TH45_GALM3</name>
<dbReference type="STRING" id="685588.A0A067TH45"/>
<dbReference type="AlphaFoldDB" id="A0A067TH45"/>
<feature type="region of interest" description="Disordered" evidence="1">
    <location>
        <begin position="309"/>
        <end position="349"/>
    </location>
</feature>
<dbReference type="OrthoDB" id="3183258at2759"/>
<feature type="transmembrane region" description="Helical" evidence="2">
    <location>
        <begin position="46"/>
        <end position="65"/>
    </location>
</feature>
<dbReference type="EMBL" id="KL142369">
    <property type="protein sequence ID" value="KDR82520.1"/>
    <property type="molecule type" value="Genomic_DNA"/>
</dbReference>
<protein>
    <recommendedName>
        <fullName evidence="3">DUF6534 domain-containing protein</fullName>
    </recommendedName>
</protein>
<feature type="domain" description="DUF6534" evidence="3">
    <location>
        <begin position="165"/>
        <end position="247"/>
    </location>
</feature>
<dbReference type="Pfam" id="PF20152">
    <property type="entry name" value="DUF6534"/>
    <property type="match status" value="1"/>
</dbReference>
<evidence type="ECO:0000313" key="5">
    <source>
        <dbReference type="Proteomes" id="UP000027222"/>
    </source>
</evidence>
<evidence type="ECO:0000313" key="4">
    <source>
        <dbReference type="EMBL" id="KDR82520.1"/>
    </source>
</evidence>
<gene>
    <name evidence="4" type="ORF">GALMADRAFT_151614</name>
</gene>
<feature type="region of interest" description="Disordered" evidence="1">
    <location>
        <begin position="269"/>
        <end position="292"/>
    </location>
</feature>
<dbReference type="Proteomes" id="UP000027222">
    <property type="component" value="Unassembled WGS sequence"/>
</dbReference>
<feature type="transmembrane region" description="Helical" evidence="2">
    <location>
        <begin position="119"/>
        <end position="136"/>
    </location>
</feature>
<feature type="transmembrane region" description="Helical" evidence="2">
    <location>
        <begin position="198"/>
        <end position="218"/>
    </location>
</feature>
<sequence>MKGPAEIAHGPMLIGFVFNVLLYGIMLSQVYLYFTAYQKDKTWMKLFVMLLLVCDTTNTVFDFIYLYKSLILRFGDPSSLAKADWLFATDPAITGITASLVQFFFAWRVRVLTRIWPPVILVFLGALSGGAGAIATSFNVGRTPEFVYFRDFKGVVIMWLASESITDIIITAILVWYLRCHKTGFQESDFIIDRVIRVTVQTGMITSFVATLDLIVFLTDPTGTHLIFNFPLCKLYTNCLMSSLNSRGGWQFGTTKPNLTTFLSERTMELNTPPQSPLSPTSPHSFNHHYRTSSNDLTNDYKELSAHERNRSAGYLSSLPRPPAVMQFKKQTQPEVSVRVGSGPYSDTN</sequence>
<dbReference type="InterPro" id="IPR045339">
    <property type="entry name" value="DUF6534"/>
</dbReference>
<keyword evidence="2" id="KW-0812">Transmembrane</keyword>
<evidence type="ECO:0000256" key="1">
    <source>
        <dbReference type="SAM" id="MobiDB-lite"/>
    </source>
</evidence>
<feature type="transmembrane region" description="Helical" evidence="2">
    <location>
        <begin position="85"/>
        <end position="107"/>
    </location>
</feature>
<dbReference type="HOGENOM" id="CLU_046025_2_1_1"/>
<evidence type="ECO:0000256" key="2">
    <source>
        <dbReference type="SAM" id="Phobius"/>
    </source>
</evidence>
<keyword evidence="2" id="KW-0472">Membrane</keyword>
<dbReference type="PANTHER" id="PTHR40465:SF1">
    <property type="entry name" value="DUF6534 DOMAIN-CONTAINING PROTEIN"/>
    <property type="match status" value="1"/>
</dbReference>